<dbReference type="PANTHER" id="PTHR36435:SF1">
    <property type="entry name" value="CAAX AMINO TERMINAL PROTEASE FAMILY PROTEIN"/>
    <property type="match status" value="1"/>
</dbReference>
<keyword evidence="4" id="KW-0378">Hydrolase</keyword>
<gene>
    <name evidence="4" type="ORF">BN424_957</name>
</gene>
<dbReference type="InterPro" id="IPR003675">
    <property type="entry name" value="Rce1/LyrA-like_dom"/>
</dbReference>
<evidence type="ECO:0000259" key="3">
    <source>
        <dbReference type="Pfam" id="PF02517"/>
    </source>
</evidence>
<dbReference type="PANTHER" id="PTHR36435">
    <property type="entry name" value="SLR1288 PROTEIN"/>
    <property type="match status" value="1"/>
</dbReference>
<dbReference type="eggNOG" id="COG1266">
    <property type="taxonomic scope" value="Bacteria"/>
</dbReference>
<feature type="transmembrane region" description="Helical" evidence="2">
    <location>
        <begin position="12"/>
        <end position="38"/>
    </location>
</feature>
<dbReference type="GO" id="GO:0080120">
    <property type="term" value="P:CAAX-box protein maturation"/>
    <property type="evidence" value="ECO:0007669"/>
    <property type="project" value="UniProtKB-ARBA"/>
</dbReference>
<keyword evidence="5" id="KW-1185">Reference proteome</keyword>
<evidence type="ECO:0000313" key="4">
    <source>
        <dbReference type="EMBL" id="CCO10421.2"/>
    </source>
</evidence>
<keyword evidence="4" id="KW-0645">Protease</keyword>
<dbReference type="STRING" id="1234679.BN424_957"/>
<reference evidence="5" key="1">
    <citation type="journal article" date="2013" name="Genome Announc.">
        <title>Complete Chromosome Sequence of Carnobacterium maltaromaticum LMA 28.</title>
        <authorList>
            <person name="Cailliez-Grimal C."/>
            <person name="Chaillou S."/>
            <person name="Anba-Mondoloni J."/>
            <person name="Loux V."/>
            <person name="Afzal M.I."/>
            <person name="Rahman A."/>
            <person name="Kergourlay G."/>
            <person name="Champomier-Verges M.C."/>
            <person name="Zagorec M."/>
            <person name="Dalgaard P."/>
            <person name="Leisner J.J."/>
            <person name="Prevost H."/>
            <person name="Revol-Junelles A.M."/>
            <person name="Borges F."/>
        </authorList>
    </citation>
    <scope>NUCLEOTIDE SEQUENCE</scope>
    <source>
        <strain evidence="5">LMA28</strain>
    </source>
</reference>
<feature type="domain" description="CAAX prenyl protease 2/Lysostaphin resistance protein A-like" evidence="3">
    <location>
        <begin position="122"/>
        <end position="210"/>
    </location>
</feature>
<feature type="transmembrane region" description="Helical" evidence="2">
    <location>
        <begin position="123"/>
        <end position="142"/>
    </location>
</feature>
<protein>
    <submittedName>
        <fullName evidence="4">CAAX amino terminal protease family protein</fullName>
    </submittedName>
</protein>
<dbReference type="Pfam" id="PF02517">
    <property type="entry name" value="Rce1-like"/>
    <property type="match status" value="1"/>
</dbReference>
<sequence length="219" mass="24234">MLKLLKTKEFWLNCLFLIALLVINFLPSILFGVGIGMGLSNSPFFPYVVSLLFLASVAIIVMLALKRKIITFKWDFLTGRNLAIIFIAFFLMKVVSVVIAMFMTTDTTANQEAINQLTSSNSSLLMAVMIVIAAPINEEIIFRASITQLFFKKHQVAALIVTSVVFGLFHGPTDIQSFLLYSSMGAALSAVYLKTGRIECSIALHFLNNGLSFVAMQFI</sequence>
<dbReference type="Proteomes" id="UP000000212">
    <property type="component" value="Chromosome"/>
</dbReference>
<dbReference type="InterPro" id="IPR052710">
    <property type="entry name" value="CAAX_protease"/>
</dbReference>
<dbReference type="HOGENOM" id="CLU_079560_3_2_9"/>
<evidence type="ECO:0000313" key="5">
    <source>
        <dbReference type="Proteomes" id="UP000000212"/>
    </source>
</evidence>
<accession>K8EPK5</accession>
<dbReference type="EMBL" id="HE999757">
    <property type="protein sequence ID" value="CCO10421.2"/>
    <property type="molecule type" value="Genomic_DNA"/>
</dbReference>
<dbReference type="KEGG" id="cml:BN424_957"/>
<evidence type="ECO:0000256" key="1">
    <source>
        <dbReference type="ARBA" id="ARBA00009067"/>
    </source>
</evidence>
<proteinExistence type="inferred from homology"/>
<keyword evidence="2" id="KW-0812">Transmembrane</keyword>
<name>K8EPK5_CARML</name>
<comment type="similarity">
    <text evidence="1">Belongs to the UPF0177 family.</text>
</comment>
<feature type="transmembrane region" description="Helical" evidence="2">
    <location>
        <begin position="154"/>
        <end position="172"/>
    </location>
</feature>
<keyword evidence="2" id="KW-0472">Membrane</keyword>
<feature type="transmembrane region" description="Helical" evidence="2">
    <location>
        <begin position="77"/>
        <end position="103"/>
    </location>
</feature>
<organism evidence="4 5">
    <name type="scientific">Carnobacterium maltaromaticum LMA28</name>
    <dbReference type="NCBI Taxonomy" id="1234679"/>
    <lineage>
        <taxon>Bacteria</taxon>
        <taxon>Bacillati</taxon>
        <taxon>Bacillota</taxon>
        <taxon>Bacilli</taxon>
        <taxon>Lactobacillales</taxon>
        <taxon>Carnobacteriaceae</taxon>
        <taxon>Carnobacterium</taxon>
    </lineage>
</organism>
<dbReference type="OrthoDB" id="8607342at2"/>
<dbReference type="GO" id="GO:0004175">
    <property type="term" value="F:endopeptidase activity"/>
    <property type="evidence" value="ECO:0007669"/>
    <property type="project" value="UniProtKB-ARBA"/>
</dbReference>
<dbReference type="RefSeq" id="WP_015075819.1">
    <property type="nucleotide sequence ID" value="NC_019425.2"/>
</dbReference>
<feature type="transmembrane region" description="Helical" evidence="2">
    <location>
        <begin position="44"/>
        <end position="65"/>
    </location>
</feature>
<dbReference type="AlphaFoldDB" id="K8EPK5"/>
<keyword evidence="2" id="KW-1133">Transmembrane helix</keyword>
<dbReference type="GO" id="GO:0006508">
    <property type="term" value="P:proteolysis"/>
    <property type="evidence" value="ECO:0007669"/>
    <property type="project" value="UniProtKB-KW"/>
</dbReference>
<evidence type="ECO:0000256" key="2">
    <source>
        <dbReference type="SAM" id="Phobius"/>
    </source>
</evidence>